<organism evidence="1 2">
    <name type="scientific">Candidatus Avidehalobacter gallistercoris</name>
    <dbReference type="NCBI Taxonomy" id="2840694"/>
    <lineage>
        <taxon>Bacteria</taxon>
        <taxon>Bacillati</taxon>
        <taxon>Bacillota</taxon>
        <taxon>Clostridia</taxon>
        <taxon>Eubacteriales</taxon>
        <taxon>Peptococcaceae</taxon>
        <taxon>Peptococcaceae incertae sedis</taxon>
        <taxon>Candidatus Avidehalobacter</taxon>
    </lineage>
</organism>
<comment type="caution">
    <text evidence="1">The sequence shown here is derived from an EMBL/GenBank/DDBJ whole genome shotgun (WGS) entry which is preliminary data.</text>
</comment>
<evidence type="ECO:0008006" key="3">
    <source>
        <dbReference type="Google" id="ProtNLM"/>
    </source>
</evidence>
<evidence type="ECO:0000313" key="1">
    <source>
        <dbReference type="EMBL" id="HIU09855.1"/>
    </source>
</evidence>
<sequence length="220" mass="24239">MSGNSVNVFLTEFEDGIFGYDVQITAEDATVGDYLTALENFQVRTLANCKGCDGCCHERAPLTLADFYYSEYYQKGGRKITAWLAETADLQFFGAAADLTLQRTADGACHLLDTTHKCCAKHQFRTFTCRSHCCLPKSERAEALRAAIINAGEDELLRRLLAELTETGAADFLPGKKRLAGVNAADYAANGFSSLPGEQWREAKLSELVDTALWQELQTD</sequence>
<protein>
    <recommendedName>
        <fullName evidence="3">Flagellin N-methylase</fullName>
    </recommendedName>
</protein>
<dbReference type="Proteomes" id="UP000824124">
    <property type="component" value="Unassembled WGS sequence"/>
</dbReference>
<reference evidence="1" key="1">
    <citation type="submission" date="2020-10" db="EMBL/GenBank/DDBJ databases">
        <authorList>
            <person name="Gilroy R."/>
        </authorList>
    </citation>
    <scope>NUCLEOTIDE SEQUENCE</scope>
    <source>
        <strain evidence="1">2830</strain>
    </source>
</reference>
<gene>
    <name evidence="1" type="ORF">IAB00_01160</name>
</gene>
<name>A0A9D1KYT6_9FIRM</name>
<evidence type="ECO:0000313" key="2">
    <source>
        <dbReference type="Proteomes" id="UP000824124"/>
    </source>
</evidence>
<proteinExistence type="predicted"/>
<accession>A0A9D1KYT6</accession>
<dbReference type="EMBL" id="DVMH01000008">
    <property type="protein sequence ID" value="HIU09855.1"/>
    <property type="molecule type" value="Genomic_DNA"/>
</dbReference>
<reference evidence="1" key="2">
    <citation type="journal article" date="2021" name="PeerJ">
        <title>Extensive microbial diversity within the chicken gut microbiome revealed by metagenomics and culture.</title>
        <authorList>
            <person name="Gilroy R."/>
            <person name="Ravi A."/>
            <person name="Getino M."/>
            <person name="Pursley I."/>
            <person name="Horton D.L."/>
            <person name="Alikhan N.F."/>
            <person name="Baker D."/>
            <person name="Gharbi K."/>
            <person name="Hall N."/>
            <person name="Watson M."/>
            <person name="Adriaenssens E.M."/>
            <person name="Foster-Nyarko E."/>
            <person name="Jarju S."/>
            <person name="Secka A."/>
            <person name="Antonio M."/>
            <person name="Oren A."/>
            <person name="Chaudhuri R.R."/>
            <person name="La Ragione R."/>
            <person name="Hildebrand F."/>
            <person name="Pallen M.J."/>
        </authorList>
    </citation>
    <scope>NUCLEOTIDE SEQUENCE</scope>
    <source>
        <strain evidence="1">2830</strain>
    </source>
</reference>
<dbReference type="AlphaFoldDB" id="A0A9D1KYT6"/>